<dbReference type="Pfam" id="PF22879">
    <property type="entry name" value="AIPR_N"/>
    <property type="match status" value="1"/>
</dbReference>
<accession>A0ABT3ZZK1</accession>
<proteinExistence type="predicted"/>
<evidence type="ECO:0000259" key="1">
    <source>
        <dbReference type="Pfam" id="PF10592"/>
    </source>
</evidence>
<dbReference type="Proteomes" id="UP001207654">
    <property type="component" value="Unassembled WGS sequence"/>
</dbReference>
<evidence type="ECO:0000313" key="3">
    <source>
        <dbReference type="EMBL" id="MCY1074825.1"/>
    </source>
</evidence>
<dbReference type="RefSeq" id="WP_267533781.1">
    <property type="nucleotide sequence ID" value="NZ_JAPNKA010000001.1"/>
</dbReference>
<protein>
    <submittedName>
        <fullName evidence="3">AIPR family protein</fullName>
    </submittedName>
</protein>
<dbReference type="InterPro" id="IPR018891">
    <property type="entry name" value="AIPR_C"/>
</dbReference>
<name>A0ABT3ZZK1_9BACT</name>
<keyword evidence="4" id="KW-1185">Reference proteome</keyword>
<gene>
    <name evidence="3" type="ORF">OV287_10020</name>
</gene>
<feature type="domain" description="Abortive phage infection protein C-terminal" evidence="1">
    <location>
        <begin position="256"/>
        <end position="566"/>
    </location>
</feature>
<organism evidence="3 4">
    <name type="scientific">Archangium lansingense</name>
    <dbReference type="NCBI Taxonomy" id="2995310"/>
    <lineage>
        <taxon>Bacteria</taxon>
        <taxon>Pseudomonadati</taxon>
        <taxon>Myxococcota</taxon>
        <taxon>Myxococcia</taxon>
        <taxon>Myxococcales</taxon>
        <taxon>Cystobacterineae</taxon>
        <taxon>Archangiaceae</taxon>
        <taxon>Archangium</taxon>
    </lineage>
</organism>
<feature type="domain" description="Abortive infection phage resistance protein N-terminal" evidence="2">
    <location>
        <begin position="43"/>
        <end position="197"/>
    </location>
</feature>
<dbReference type="Pfam" id="PF10592">
    <property type="entry name" value="AIPR"/>
    <property type="match status" value="1"/>
</dbReference>
<dbReference type="InterPro" id="IPR055101">
    <property type="entry name" value="AIPR_N"/>
</dbReference>
<comment type="caution">
    <text evidence="3">The sequence shown here is derived from an EMBL/GenBank/DDBJ whole genome shotgun (WGS) entry which is preliminary data.</text>
</comment>
<dbReference type="EMBL" id="JAPNKA010000001">
    <property type="protein sequence ID" value="MCY1074825.1"/>
    <property type="molecule type" value="Genomic_DNA"/>
</dbReference>
<evidence type="ECO:0000313" key="4">
    <source>
        <dbReference type="Proteomes" id="UP001207654"/>
    </source>
</evidence>
<sequence length="717" mass="80055">MTLSPELLDFARGFHAEIVSHARGEPTGNSGSAQPAEFKENAFTERVVEIISEVGAINDGHTVYFRKELGNRQLKVNGYSVHENEEQLDIITSLYRDVAEPESLRMTEVYQGIQHALNFVQAAAGSLSNQMEDAHPAYDMADRIKELFSNGRLQRVNVVVLTDCIVREYKLQKPLKVAKHAHIDVRADIWDIERLHRSLSSGRAREAIEIDFVEEFGCPIPCLPVPISEGEYGAYLAVVPGDVLHKLYDEYGERLLELNVRSFLQARGKINRGIRDTILKEPQLFFAYNNGLTAVAEEVKTGQLPDGTPSVTWVKGLQIVNGGQTTASLHRAGKKDQADLSRVYVQMKLSEVKTELLETLVPRISLYANSQNKVNEADFSANDPFHQRLEGLSRTIWAPGEQSRWFYERARGQYLVARAKAVTLAQQRQFDSIHPTSQMFTKTDLAVFEHSWGQLPHLVSKGAQKNFVEFTIRFEEERPDFVPDESYFFELVAKAIIFRRTQSLAREARVGAYRANIVTYTVAYLASRTAEQLDLAAIWRAQKLSPRLEDALRGLISPIEEAIKSNANGRNVTEWCKKEECWEAIKGMALPLPSILEEPVAKAARNGKKVSLSEVQENLRKTAVPELVRAVNDALSRLAREGRGRDAVSVADALAKAFEPVGLEVINKVPAKGALWVVGGVELTLAMKEVRQHGLSAGFSEAGGKATGHRPAWFINC</sequence>
<reference evidence="3 4" key="1">
    <citation type="submission" date="2022-11" db="EMBL/GenBank/DDBJ databases">
        <title>Minimal conservation of predation-associated metabolite biosynthetic gene clusters underscores biosynthetic potential of Myxococcota including descriptions for ten novel species: Archangium lansinium sp. nov., Myxococcus landrumus sp. nov., Nannocystis bai.</title>
        <authorList>
            <person name="Ahearne A."/>
            <person name="Stevens C."/>
            <person name="Phillips K."/>
        </authorList>
    </citation>
    <scope>NUCLEOTIDE SEQUENCE [LARGE SCALE GENOMIC DNA]</scope>
    <source>
        <strain evidence="3 4">MIWBW</strain>
    </source>
</reference>
<evidence type="ECO:0000259" key="2">
    <source>
        <dbReference type="Pfam" id="PF22879"/>
    </source>
</evidence>